<feature type="compositionally biased region" description="Polar residues" evidence="5">
    <location>
        <begin position="467"/>
        <end position="478"/>
    </location>
</feature>
<keyword evidence="6" id="KW-0472">Membrane</keyword>
<dbReference type="Gene3D" id="1.10.287.950">
    <property type="entry name" value="Methyl-accepting chemotaxis protein"/>
    <property type="match status" value="1"/>
</dbReference>
<dbReference type="HOGENOM" id="CLU_043776_0_0_7"/>
<gene>
    <name evidence="8" type="ordered locus">DaAHT2_0518</name>
</gene>
<accession>D6Z0J5</accession>
<dbReference type="GO" id="GO:0004888">
    <property type="term" value="F:transmembrane signaling receptor activity"/>
    <property type="evidence" value="ECO:0007669"/>
    <property type="project" value="TreeGrafter"/>
</dbReference>
<feature type="domain" description="Methyl-accepting transducer" evidence="7">
    <location>
        <begin position="219"/>
        <end position="448"/>
    </location>
</feature>
<feature type="transmembrane region" description="Helical" evidence="6">
    <location>
        <begin position="178"/>
        <end position="201"/>
    </location>
</feature>
<keyword evidence="3" id="KW-0807">Transducer</keyword>
<evidence type="ECO:0000259" key="7">
    <source>
        <dbReference type="PROSITE" id="PS50111"/>
    </source>
</evidence>
<dbReference type="eggNOG" id="COG0840">
    <property type="taxonomic scope" value="Bacteria"/>
</dbReference>
<dbReference type="InParanoid" id="D6Z0J5"/>
<dbReference type="SUPFAM" id="SSF58104">
    <property type="entry name" value="Methyl-accepting chemotaxis protein (MCP) signaling domain"/>
    <property type="match status" value="1"/>
</dbReference>
<dbReference type="KEGG" id="dak:DaAHT2_0518"/>
<feature type="transmembrane region" description="Helical" evidence="6">
    <location>
        <begin position="12"/>
        <end position="38"/>
    </location>
</feature>
<dbReference type="EMBL" id="CP001940">
    <property type="protein sequence ID" value="ADH85224.1"/>
    <property type="molecule type" value="Genomic_DNA"/>
</dbReference>
<evidence type="ECO:0000256" key="5">
    <source>
        <dbReference type="SAM" id="MobiDB-lite"/>
    </source>
</evidence>
<dbReference type="GO" id="GO:0005886">
    <property type="term" value="C:plasma membrane"/>
    <property type="evidence" value="ECO:0007669"/>
    <property type="project" value="TreeGrafter"/>
</dbReference>
<dbReference type="Proteomes" id="UP000001508">
    <property type="component" value="Chromosome"/>
</dbReference>
<keyword evidence="6" id="KW-0812">Transmembrane</keyword>
<evidence type="ECO:0000256" key="2">
    <source>
        <dbReference type="ARBA" id="ARBA00029447"/>
    </source>
</evidence>
<dbReference type="OrthoDB" id="5410204at2"/>
<protein>
    <submittedName>
        <fullName evidence="8">Methyl-accepting chemotaxis sensory transducer</fullName>
    </submittedName>
</protein>
<dbReference type="GO" id="GO:0006935">
    <property type="term" value="P:chemotaxis"/>
    <property type="evidence" value="ECO:0007669"/>
    <property type="project" value="TreeGrafter"/>
</dbReference>
<evidence type="ECO:0000256" key="4">
    <source>
        <dbReference type="SAM" id="Coils"/>
    </source>
</evidence>
<dbReference type="RefSeq" id="WP_013162755.1">
    <property type="nucleotide sequence ID" value="NC_014216.1"/>
</dbReference>
<dbReference type="SMART" id="SM00283">
    <property type="entry name" value="MA"/>
    <property type="match status" value="1"/>
</dbReference>
<dbReference type="Gene3D" id="3.30.450.290">
    <property type="match status" value="1"/>
</dbReference>
<keyword evidence="1" id="KW-0488">Methylation</keyword>
<evidence type="ECO:0000313" key="8">
    <source>
        <dbReference type="EMBL" id="ADH85224.1"/>
    </source>
</evidence>
<organism evidence="8 9">
    <name type="scientific">Desulfurivibrio alkaliphilus (strain DSM 19089 / UNIQEM U267 / AHT2)</name>
    <dbReference type="NCBI Taxonomy" id="589865"/>
    <lineage>
        <taxon>Bacteria</taxon>
        <taxon>Pseudomonadati</taxon>
        <taxon>Thermodesulfobacteriota</taxon>
        <taxon>Desulfobulbia</taxon>
        <taxon>Desulfobulbales</taxon>
        <taxon>Desulfobulbaceae</taxon>
        <taxon>Desulfurivibrio</taxon>
    </lineage>
</organism>
<keyword evidence="4" id="KW-0175">Coiled coil</keyword>
<name>D6Z0J5_DESAT</name>
<dbReference type="GO" id="GO:0007165">
    <property type="term" value="P:signal transduction"/>
    <property type="evidence" value="ECO:0007669"/>
    <property type="project" value="UniProtKB-KW"/>
</dbReference>
<evidence type="ECO:0000256" key="1">
    <source>
        <dbReference type="ARBA" id="ARBA00022481"/>
    </source>
</evidence>
<evidence type="ECO:0000313" key="9">
    <source>
        <dbReference type="Proteomes" id="UP000001508"/>
    </source>
</evidence>
<feature type="region of interest" description="Disordered" evidence="5">
    <location>
        <begin position="427"/>
        <end position="448"/>
    </location>
</feature>
<keyword evidence="6" id="KW-1133">Transmembrane helix</keyword>
<keyword evidence="9" id="KW-1185">Reference proteome</keyword>
<feature type="region of interest" description="Disordered" evidence="5">
    <location>
        <begin position="466"/>
        <end position="488"/>
    </location>
</feature>
<comment type="similarity">
    <text evidence="2">Belongs to the methyl-accepting chemotaxis (MCP) protein family.</text>
</comment>
<dbReference type="STRING" id="589865.DaAHT2_0518"/>
<evidence type="ECO:0000256" key="6">
    <source>
        <dbReference type="SAM" id="Phobius"/>
    </source>
</evidence>
<feature type="coiled-coil region" evidence="4">
    <location>
        <begin position="238"/>
        <end position="306"/>
    </location>
</feature>
<sequence length="488" mass="52615">MPGKATNQNSVIARVMTAVLIVLAIALIGGTIFLHGFVKQRLSTNYMDSVYTLFDSFEEGVKGSLERGQMKTFLELLYRQNEISGILDASLYDPAGRLNLSSTDGNRAERELAPATLQDLEAMEIVEEHRGDYLRLYGPQPVVPDCIRCHTDWREGESGGTLALSYDLSRLNMTLRNLTLFLVFGCFTLLALVSASIALVMNRLVSRPVNAVIGDLQASAGEVSRSAHQSAESGETVADRASQQAAALEQTSASIEELAAMTNQNADSADSANSLMSEANQVMTEANEAMGQLTEAMREITNANEETSKIIQTIDEIAFQTNLLALNAAVEAARAGEAGAGFAVVADEVRNLAMRAAEAARQTTALLSTTNDRIERGSQLVGNTDESFKNAADKARKTAEILMEIATASKEQSQGIRQISKAIQDLDKSTQDNAAEAEQQSQLAGSMEDQAAQLNHCVNTLIELIQGSKTASRRSQQEGPDDSRKLLS</sequence>
<dbReference type="PANTHER" id="PTHR43531:SF14">
    <property type="entry name" value="METHYL-ACCEPTING CHEMOTAXIS PROTEIN I-RELATED"/>
    <property type="match status" value="1"/>
</dbReference>
<evidence type="ECO:0000256" key="3">
    <source>
        <dbReference type="PROSITE-ProRule" id="PRU00284"/>
    </source>
</evidence>
<dbReference type="InterPro" id="IPR051310">
    <property type="entry name" value="MCP_chemotaxis"/>
</dbReference>
<reference evidence="9" key="1">
    <citation type="submission" date="2010-02" db="EMBL/GenBank/DDBJ databases">
        <title>Complete sequence of Desulfurivibrio alkaliphilus AHT2.</title>
        <authorList>
            <consortium name="US DOE Joint Genome Institute"/>
            <person name="Pitluck S."/>
            <person name="Chertkov O."/>
            <person name="Detter J.C."/>
            <person name="Han C."/>
            <person name="Tapia R."/>
            <person name="Larimer F."/>
            <person name="Land M."/>
            <person name="Hauser L."/>
            <person name="Kyrpides N."/>
            <person name="Mikhailova N."/>
            <person name="Sorokin D.Y."/>
            <person name="Muyzer G."/>
            <person name="Woyke T."/>
        </authorList>
    </citation>
    <scope>NUCLEOTIDE SEQUENCE [LARGE SCALE GENOMIC DNA]</scope>
    <source>
        <strain evidence="9">DSM 19089 / UNIQEM U267 / AHT2</strain>
    </source>
</reference>
<dbReference type="PANTHER" id="PTHR43531">
    <property type="entry name" value="PROTEIN ICFG"/>
    <property type="match status" value="1"/>
</dbReference>
<dbReference type="PROSITE" id="PS50111">
    <property type="entry name" value="CHEMOTAXIS_TRANSDUC_2"/>
    <property type="match status" value="1"/>
</dbReference>
<proteinExistence type="inferred from homology"/>
<dbReference type="AlphaFoldDB" id="D6Z0J5"/>
<dbReference type="Pfam" id="PF00015">
    <property type="entry name" value="MCPsignal"/>
    <property type="match status" value="1"/>
</dbReference>
<dbReference type="InterPro" id="IPR004089">
    <property type="entry name" value="MCPsignal_dom"/>
</dbReference>